<keyword evidence="4 12" id="KW-0347">Helicase</keyword>
<comment type="subcellular location">
    <subcellularLocation>
        <location evidence="12">Nucleus</location>
    </subcellularLocation>
    <subcellularLocation>
        <location evidence="12">Mitochondrion</location>
    </subcellularLocation>
</comment>
<dbReference type="PANTHER" id="PTHR47642">
    <property type="entry name" value="ATP-DEPENDENT DNA HELICASE"/>
    <property type="match status" value="1"/>
</dbReference>
<feature type="DNA-binding region" evidence="12">
    <location>
        <begin position="563"/>
        <end position="582"/>
    </location>
</feature>
<dbReference type="InterPro" id="IPR049163">
    <property type="entry name" value="Pif1-like_2B_dom"/>
</dbReference>
<dbReference type="PANTHER" id="PTHR47642:SF7">
    <property type="entry name" value="ATP-DEPENDENT DNA HELICASE PIF1"/>
    <property type="match status" value="1"/>
</dbReference>
<dbReference type="SUPFAM" id="SSF52540">
    <property type="entry name" value="P-loop containing nucleoside triphosphate hydrolases"/>
    <property type="match status" value="2"/>
</dbReference>
<gene>
    <name evidence="15" type="primary">LOC106471096</name>
    <name evidence="12" type="synonym">PIF1</name>
</gene>
<accession>A0ABM1BRA7</accession>
<dbReference type="InterPro" id="IPR051055">
    <property type="entry name" value="PIF1_helicase"/>
</dbReference>
<evidence type="ECO:0000256" key="1">
    <source>
        <dbReference type="ARBA" id="ARBA00022741"/>
    </source>
</evidence>
<keyword evidence="8 12" id="KW-0233">DNA recombination</keyword>
<keyword evidence="1 12" id="KW-0547">Nucleotide-binding</keyword>
<keyword evidence="7 12" id="KW-0496">Mitochondrion</keyword>
<evidence type="ECO:0000313" key="15">
    <source>
        <dbReference type="RefSeq" id="XP_013787138.1"/>
    </source>
</evidence>
<evidence type="ECO:0000313" key="14">
    <source>
        <dbReference type="Proteomes" id="UP000694941"/>
    </source>
</evidence>
<keyword evidence="2 12" id="KW-0227">DNA damage</keyword>
<feature type="binding site" evidence="12">
    <location>
        <begin position="214"/>
        <end position="221"/>
    </location>
    <ligand>
        <name>ATP</name>
        <dbReference type="ChEBI" id="CHEBI:30616"/>
    </ligand>
</feature>
<comment type="subunit">
    <text evidence="12">Monomer.</text>
</comment>
<evidence type="ECO:0000256" key="5">
    <source>
        <dbReference type="ARBA" id="ARBA00022840"/>
    </source>
</evidence>
<dbReference type="Pfam" id="PF05970">
    <property type="entry name" value="PIF1"/>
    <property type="match status" value="1"/>
</dbReference>
<sequence length="617" mass="69514">MNTENPELTCTVVFEVIGQTGSTGKRGVYQNAFLSLYRNEFRDILIKIEVGKSVFKYIMGDITIHKRFLKDGKATIYLKDYKVQLLLSNCPPSKLAYFLKILSAKLQCLKNEGKVKARQKLLSDKPKCLEQISPLTSKDISTLQNISKQKENIPLGLETPKRLGKRKREQMNYEEESPQKHVAVQKYLNVVQLTTEQKHVLKAVMSGKNLFFTGSAGTGKSYLLKRIISALPPNHTVATASTGIAACQIGGITLHSFAGIGSGSYSLEQCIKQAQRKEVAQQWRRCQHLVVDEISMVDGTYFQKLEKVARVVRNNDKPFGGIQLILCGDFLQLPPVSKSNENRLFCFQTSAWKKCIQINMELTQVKRQKDLRFINILNSIRLGRCPDTIAKILASSSDHQIEQNGIKATRLCTHKEDVDYINRSQLQDLPGNSKVFKATDSDPSLSQLMDKHCPVSTSIELKQDTQIMLTKNLDVQRGLVNGARGVIVGFENNVEGLPVIKFVSGAKETIRYEKWTIKAGSGIYISRRQLPIKLAWAMSIHKSQGMTLDCVEISLSRVFECGQAYVALSRAQRLNGLRIIDFNSKCVRADPDVLKFYSQLQKDCMLVQSRLDNHFRL</sequence>
<evidence type="ECO:0000256" key="11">
    <source>
        <dbReference type="ARBA" id="ARBA00023242"/>
    </source>
</evidence>
<dbReference type="CDD" id="cd18809">
    <property type="entry name" value="SF1_C_RecD"/>
    <property type="match status" value="1"/>
</dbReference>
<evidence type="ECO:0000256" key="10">
    <source>
        <dbReference type="ARBA" id="ARBA00023235"/>
    </source>
</evidence>
<evidence type="ECO:0000256" key="4">
    <source>
        <dbReference type="ARBA" id="ARBA00022806"/>
    </source>
</evidence>
<dbReference type="InterPro" id="IPR003593">
    <property type="entry name" value="AAA+_ATPase"/>
</dbReference>
<evidence type="ECO:0000256" key="2">
    <source>
        <dbReference type="ARBA" id="ARBA00022763"/>
    </source>
</evidence>
<keyword evidence="9 12" id="KW-0234">DNA repair</keyword>
<reference evidence="15" key="1">
    <citation type="submission" date="2025-08" db="UniProtKB">
        <authorList>
            <consortium name="RefSeq"/>
        </authorList>
    </citation>
    <scope>IDENTIFICATION</scope>
    <source>
        <tissue evidence="15">Muscle</tissue>
    </source>
</reference>
<dbReference type="EC" id="5.6.2.3" evidence="12"/>
<keyword evidence="11 12" id="KW-0539">Nucleus</keyword>
<dbReference type="InterPro" id="IPR048293">
    <property type="entry name" value="PIF1_RRM3_pfh1"/>
</dbReference>
<comment type="cofactor">
    <cofactor evidence="12">
        <name>Mg(2+)</name>
        <dbReference type="ChEBI" id="CHEBI:18420"/>
    </cofactor>
</comment>
<dbReference type="Gene3D" id="3.40.50.300">
    <property type="entry name" value="P-loop containing nucleotide triphosphate hydrolases"/>
    <property type="match status" value="2"/>
</dbReference>
<proteinExistence type="inferred from homology"/>
<dbReference type="GeneID" id="106471096"/>
<dbReference type="Pfam" id="PF25344">
    <property type="entry name" value="PH_LRR1"/>
    <property type="match status" value="1"/>
</dbReference>
<evidence type="ECO:0000256" key="6">
    <source>
        <dbReference type="ARBA" id="ARBA00023125"/>
    </source>
</evidence>
<dbReference type="RefSeq" id="XP_013787138.1">
    <property type="nucleotide sequence ID" value="XM_013931684.2"/>
</dbReference>
<dbReference type="HAMAP" id="MF_03176">
    <property type="entry name" value="PIF1"/>
    <property type="match status" value="1"/>
</dbReference>
<name>A0ABM1BRA7_LIMPO</name>
<evidence type="ECO:0000256" key="12">
    <source>
        <dbReference type="HAMAP-Rule" id="MF_03176"/>
    </source>
</evidence>
<protein>
    <recommendedName>
        <fullName evidence="12">ATP-dependent DNA helicase PIF1</fullName>
        <ecNumber evidence="12">5.6.2.3</ecNumber>
    </recommendedName>
    <alternativeName>
        <fullName evidence="12">DNA 5'-3' helicase PIF1</fullName>
    </alternativeName>
    <alternativeName>
        <fullName evidence="12">DNA repair and recombination helicase PIF1</fullName>
    </alternativeName>
</protein>
<comment type="function">
    <text evidence="12">DNA-dependent ATPase and 5'-3' DNA helicase required for the maintenance of both mitochondrial and nuclear genome stability.</text>
</comment>
<evidence type="ECO:0000256" key="7">
    <source>
        <dbReference type="ARBA" id="ARBA00023128"/>
    </source>
</evidence>
<evidence type="ECO:0000259" key="13">
    <source>
        <dbReference type="SMART" id="SM00382"/>
    </source>
</evidence>
<keyword evidence="6 12" id="KW-0238">DNA-binding</keyword>
<comment type="similarity">
    <text evidence="12">Belongs to the helicase family. PIF1 subfamily.</text>
</comment>
<keyword evidence="14" id="KW-1185">Reference proteome</keyword>
<keyword evidence="5 12" id="KW-0067">ATP-binding</keyword>
<evidence type="ECO:0000256" key="8">
    <source>
        <dbReference type="ARBA" id="ARBA00023172"/>
    </source>
</evidence>
<dbReference type="Proteomes" id="UP000694941">
    <property type="component" value="Unplaced"/>
</dbReference>
<dbReference type="InterPro" id="IPR010285">
    <property type="entry name" value="DNA_helicase_pif1-like_DEAD"/>
</dbReference>
<evidence type="ECO:0000256" key="3">
    <source>
        <dbReference type="ARBA" id="ARBA00022801"/>
    </source>
</evidence>
<dbReference type="Pfam" id="PF21530">
    <property type="entry name" value="Pif1_2B_dom"/>
    <property type="match status" value="1"/>
</dbReference>
<comment type="catalytic activity">
    <reaction evidence="12">
        <text>ATP + H2O = ADP + phosphate + H(+)</text>
        <dbReference type="Rhea" id="RHEA:13065"/>
        <dbReference type="ChEBI" id="CHEBI:15377"/>
        <dbReference type="ChEBI" id="CHEBI:15378"/>
        <dbReference type="ChEBI" id="CHEBI:30616"/>
        <dbReference type="ChEBI" id="CHEBI:43474"/>
        <dbReference type="ChEBI" id="CHEBI:456216"/>
        <dbReference type="EC" id="5.6.2.3"/>
    </reaction>
</comment>
<dbReference type="CDD" id="cd18037">
    <property type="entry name" value="DEXSc_Pif1_like"/>
    <property type="match status" value="1"/>
</dbReference>
<feature type="domain" description="AAA+ ATPase" evidence="13">
    <location>
        <begin position="206"/>
        <end position="494"/>
    </location>
</feature>
<keyword evidence="10 12" id="KW-0413">Isomerase</keyword>
<evidence type="ECO:0000256" key="9">
    <source>
        <dbReference type="ARBA" id="ARBA00023204"/>
    </source>
</evidence>
<dbReference type="InterPro" id="IPR057437">
    <property type="entry name" value="PIF1/LRR1_PH"/>
</dbReference>
<keyword evidence="3 12" id="KW-0378">Hydrolase</keyword>
<organism evidence="14 15">
    <name type="scientific">Limulus polyphemus</name>
    <name type="common">Atlantic horseshoe crab</name>
    <dbReference type="NCBI Taxonomy" id="6850"/>
    <lineage>
        <taxon>Eukaryota</taxon>
        <taxon>Metazoa</taxon>
        <taxon>Ecdysozoa</taxon>
        <taxon>Arthropoda</taxon>
        <taxon>Chelicerata</taxon>
        <taxon>Merostomata</taxon>
        <taxon>Xiphosura</taxon>
        <taxon>Limulidae</taxon>
        <taxon>Limulus</taxon>
    </lineage>
</organism>
<dbReference type="SMART" id="SM00382">
    <property type="entry name" value="AAA"/>
    <property type="match status" value="1"/>
</dbReference>
<dbReference type="InterPro" id="IPR027417">
    <property type="entry name" value="P-loop_NTPase"/>
</dbReference>